<evidence type="ECO:0000256" key="1">
    <source>
        <dbReference type="SAM" id="MobiDB-lite"/>
    </source>
</evidence>
<comment type="caution">
    <text evidence="2">The sequence shown here is derived from an EMBL/GenBank/DDBJ whole genome shotgun (WGS) entry which is preliminary data.</text>
</comment>
<dbReference type="VEuPathDB" id="FungiDB:PSTT_09593"/>
<feature type="non-terminal residue" evidence="2">
    <location>
        <position position="1"/>
    </location>
</feature>
<evidence type="ECO:0000313" key="3">
    <source>
        <dbReference type="Proteomes" id="UP000239156"/>
    </source>
</evidence>
<sequence>CMQLRSQRFPLQAARPPNNKRGRSSPATVPLPRWAGRLARADGRQCWNIGRLLDGRLAGLCIMKEWNPPLGERALRVNVSITKYMFGAHRALFDATKERETDVRTQYKTSGALIPHILFPKSPTLSQISSTMLSTRLILLSVWLFSTGNHCVRTVIDPSIASTSGHASSDFFDTPARENSWNEAVERPSAPKNHLATDHLSTTFDERRGKSPHQAELQTNSLADNLMKQFPEGYTLTPEMRSKINGLRDNNDAIRLDQDVTQFSALESRIDEIFRALRTSNQDQRQVSDIKTASDLLRELQRKTKTFTQLRIISLAGPESEASYLKLAGSLLPSTPLTIFEARQGLQKAAGSILDTWTELLTKDNLHAEFLKSGLAEVDWINTWRYAFRAVDLLHKNGFIRPTKLQSFLKDEGVAKLVLVSYINWLWDNRDLSVSELYRVFNLVITDKTNALDTPFSKSVLLFKRSRAITGPRSFEDAVISGFPLGESTLNHVGGSDSNKIVWDYDHISRLANMFHTLIPQLTELKSWSPEMRLKMVENWVQNSGEVTALERDLTKLSTQKNNLDVSLGSIVRGFSEFRYPSIKTASLLVEDCHRGLKTLTVLSLSKLGRSRNSGLKSKDELDNVGGAILQDVKRLVTMSDLRAEFMGLWNGEESWFNTCKFAFAAVDSLVGSGFVNPTRISSLLQEEEVSNLVVSHIYYTWWRNGWPYAPYETKAVEEGSWPMLDTSILSPNLGSESKDTMRRLFEAMNSWGAEKSQEASSGFKSRARGEGPWPKLNHSFKCKAHPYHLTRLETTFAQVWLTNAPWDDHSYAQQTLMPRPRRP</sequence>
<name>A0A2S4V7R3_9BASI</name>
<reference evidence="2" key="1">
    <citation type="submission" date="2017-12" db="EMBL/GenBank/DDBJ databases">
        <title>Gene loss provides genomic basis for host adaptation in cereal stripe rust fungi.</title>
        <authorList>
            <person name="Xia C."/>
        </authorList>
    </citation>
    <scope>NUCLEOTIDE SEQUENCE [LARGE SCALE GENOMIC DNA]</scope>
    <source>
        <strain evidence="2">93-210</strain>
    </source>
</reference>
<evidence type="ECO:0000313" key="2">
    <source>
        <dbReference type="EMBL" id="POW05561.1"/>
    </source>
</evidence>
<accession>A0A2S4V7R3</accession>
<proteinExistence type="predicted"/>
<feature type="region of interest" description="Disordered" evidence="1">
    <location>
        <begin position="1"/>
        <end position="29"/>
    </location>
</feature>
<dbReference type="AlphaFoldDB" id="A0A2S4V7R3"/>
<protein>
    <submittedName>
        <fullName evidence="2">Uncharacterized protein</fullName>
    </submittedName>
</protein>
<dbReference type="Proteomes" id="UP000239156">
    <property type="component" value="Unassembled WGS sequence"/>
</dbReference>
<dbReference type="EMBL" id="PKSL01000097">
    <property type="protein sequence ID" value="POW05561.1"/>
    <property type="molecule type" value="Genomic_DNA"/>
</dbReference>
<keyword evidence="3" id="KW-1185">Reference proteome</keyword>
<gene>
    <name evidence="2" type="ORF">PSTT_09593</name>
</gene>
<dbReference type="VEuPathDB" id="FungiDB:PSHT_06601"/>
<organism evidence="2 3">
    <name type="scientific">Puccinia striiformis</name>
    <dbReference type="NCBI Taxonomy" id="27350"/>
    <lineage>
        <taxon>Eukaryota</taxon>
        <taxon>Fungi</taxon>
        <taxon>Dikarya</taxon>
        <taxon>Basidiomycota</taxon>
        <taxon>Pucciniomycotina</taxon>
        <taxon>Pucciniomycetes</taxon>
        <taxon>Pucciniales</taxon>
        <taxon>Pucciniaceae</taxon>
        <taxon>Puccinia</taxon>
    </lineage>
</organism>